<organism evidence="4 5">
    <name type="scientific">Drosophila gunungcola</name>
    <name type="common">fruit fly</name>
    <dbReference type="NCBI Taxonomy" id="103775"/>
    <lineage>
        <taxon>Eukaryota</taxon>
        <taxon>Metazoa</taxon>
        <taxon>Ecdysozoa</taxon>
        <taxon>Arthropoda</taxon>
        <taxon>Hexapoda</taxon>
        <taxon>Insecta</taxon>
        <taxon>Pterygota</taxon>
        <taxon>Neoptera</taxon>
        <taxon>Endopterygota</taxon>
        <taxon>Diptera</taxon>
        <taxon>Brachycera</taxon>
        <taxon>Muscomorpha</taxon>
        <taxon>Ephydroidea</taxon>
        <taxon>Drosophilidae</taxon>
        <taxon>Drosophila</taxon>
        <taxon>Sophophora</taxon>
    </lineage>
</organism>
<reference evidence="4" key="1">
    <citation type="journal article" date="2023" name="Genome Biol. Evol.">
        <title>Long-read-based Genome Assembly of Drosophila gunungcola Reveals Fewer Chemosensory Genes in Flower-breeding Species.</title>
        <authorList>
            <person name="Negi A."/>
            <person name="Liao B.Y."/>
            <person name="Yeh S.D."/>
        </authorList>
    </citation>
    <scope>NUCLEOTIDE SEQUENCE</scope>
    <source>
        <strain evidence="4">Sukarami</strain>
    </source>
</reference>
<comment type="caution">
    <text evidence="4">The sequence shown here is derived from an EMBL/GenBank/DDBJ whole genome shotgun (WGS) entry which is preliminary data.</text>
</comment>
<dbReference type="Proteomes" id="UP001059596">
    <property type="component" value="Unassembled WGS sequence"/>
</dbReference>
<dbReference type="AlphaFoldDB" id="A0A9Q0BS28"/>
<evidence type="ECO:0000259" key="3">
    <source>
        <dbReference type="Pfam" id="PF00089"/>
    </source>
</evidence>
<dbReference type="GO" id="GO:0004252">
    <property type="term" value="F:serine-type endopeptidase activity"/>
    <property type="evidence" value="ECO:0007669"/>
    <property type="project" value="InterPro"/>
</dbReference>
<evidence type="ECO:0000256" key="2">
    <source>
        <dbReference type="ARBA" id="ARBA00024195"/>
    </source>
</evidence>
<dbReference type="GO" id="GO:0006508">
    <property type="term" value="P:proteolysis"/>
    <property type="evidence" value="ECO:0007669"/>
    <property type="project" value="InterPro"/>
</dbReference>
<protein>
    <recommendedName>
        <fullName evidence="3">Peptidase S1 domain-containing protein</fullName>
    </recommendedName>
</protein>
<dbReference type="EMBL" id="JAMKOV010000002">
    <property type="protein sequence ID" value="KAI8042662.1"/>
    <property type="molecule type" value="Genomic_DNA"/>
</dbReference>
<evidence type="ECO:0000313" key="4">
    <source>
        <dbReference type="EMBL" id="KAI8042662.1"/>
    </source>
</evidence>
<dbReference type="Pfam" id="PF00089">
    <property type="entry name" value="Trypsin"/>
    <property type="match status" value="1"/>
</dbReference>
<dbReference type="InterPro" id="IPR001254">
    <property type="entry name" value="Trypsin_dom"/>
</dbReference>
<dbReference type="SUPFAM" id="SSF50494">
    <property type="entry name" value="Trypsin-like serine proteases"/>
    <property type="match status" value="1"/>
</dbReference>
<dbReference type="InterPro" id="IPR043504">
    <property type="entry name" value="Peptidase_S1_PA_chymotrypsin"/>
</dbReference>
<feature type="domain" description="Peptidase S1" evidence="3">
    <location>
        <begin position="58"/>
        <end position="169"/>
    </location>
</feature>
<keyword evidence="1" id="KW-1015">Disulfide bond</keyword>
<dbReference type="PANTHER" id="PTHR24256">
    <property type="entry name" value="TRYPTASE-RELATED"/>
    <property type="match status" value="1"/>
</dbReference>
<dbReference type="Gene3D" id="2.40.10.10">
    <property type="entry name" value="Trypsin-like serine proteases"/>
    <property type="match status" value="2"/>
</dbReference>
<dbReference type="InterPro" id="IPR009003">
    <property type="entry name" value="Peptidase_S1_PA"/>
</dbReference>
<comment type="similarity">
    <text evidence="2">Belongs to the peptidase S1 family. CLIP subfamily.</text>
</comment>
<keyword evidence="5" id="KW-1185">Reference proteome</keyword>
<dbReference type="InterPro" id="IPR051487">
    <property type="entry name" value="Ser/Thr_Proteases_Immune/Dev"/>
</dbReference>
<evidence type="ECO:0000313" key="5">
    <source>
        <dbReference type="Proteomes" id="UP001059596"/>
    </source>
</evidence>
<gene>
    <name evidence="4" type="ORF">M5D96_003979</name>
</gene>
<sequence>MLPLVPPIAHLPLGHHPKPPKTTQNTLPPTSQTLMLALSLRYEAWIYGTLIPIPSTKKHVDVAIRKFVRHPDFSIRTGTNNVALLFLRKPLQLTRHINIICLPPPHRNFLRNRCFVSGWCKKNIEDHKYMNIMKKIEVPIVDSFTCERQLQEPYSFHFRLHNSLMCAGGEIG</sequence>
<name>A0A9Q0BS28_9MUSC</name>
<accession>A0A9Q0BS28</accession>
<evidence type="ECO:0000256" key="1">
    <source>
        <dbReference type="ARBA" id="ARBA00023157"/>
    </source>
</evidence>
<proteinExistence type="inferred from homology"/>